<evidence type="ECO:0000256" key="3">
    <source>
        <dbReference type="ARBA" id="ARBA00022660"/>
    </source>
</evidence>
<comment type="catalytic activity">
    <reaction evidence="8">
        <text>a ubiquinone + NADH + 5 H(+)(in) = a ubiquinol + NAD(+) + 4 H(+)(out)</text>
        <dbReference type="Rhea" id="RHEA:29091"/>
        <dbReference type="Rhea" id="RHEA-COMP:9565"/>
        <dbReference type="Rhea" id="RHEA-COMP:9566"/>
        <dbReference type="ChEBI" id="CHEBI:15378"/>
        <dbReference type="ChEBI" id="CHEBI:16389"/>
        <dbReference type="ChEBI" id="CHEBI:17976"/>
        <dbReference type="ChEBI" id="CHEBI:57540"/>
        <dbReference type="ChEBI" id="CHEBI:57945"/>
        <dbReference type="EC" id="7.1.1.2"/>
    </reaction>
</comment>
<geneLocation type="mitochondrion" evidence="11"/>
<feature type="transmembrane region" description="Helical" evidence="9">
    <location>
        <begin position="116"/>
        <end position="135"/>
    </location>
</feature>
<keyword evidence="6 9" id="KW-0472">Membrane</keyword>
<evidence type="ECO:0000256" key="8">
    <source>
        <dbReference type="ARBA" id="ARBA00049551"/>
    </source>
</evidence>
<evidence type="ECO:0000256" key="2">
    <source>
        <dbReference type="ARBA" id="ARBA00012944"/>
    </source>
</evidence>
<evidence type="ECO:0000256" key="4">
    <source>
        <dbReference type="ARBA" id="ARBA00022692"/>
    </source>
</evidence>
<dbReference type="GO" id="GO:0042773">
    <property type="term" value="P:ATP synthesis coupled electron transport"/>
    <property type="evidence" value="ECO:0007669"/>
    <property type="project" value="InterPro"/>
</dbReference>
<dbReference type="GO" id="GO:0008137">
    <property type="term" value="F:NADH dehydrogenase (ubiquinone) activity"/>
    <property type="evidence" value="ECO:0007669"/>
    <property type="project" value="UniProtKB-EC"/>
</dbReference>
<dbReference type="InterPro" id="IPR001750">
    <property type="entry name" value="ND/Mrp_TM"/>
</dbReference>
<feature type="transmembrane region" description="Helical" evidence="9">
    <location>
        <begin position="79"/>
        <end position="104"/>
    </location>
</feature>
<feature type="domain" description="NADH:quinone oxidoreductase/Mrp antiporter transmembrane" evidence="10">
    <location>
        <begin position="137"/>
        <end position="406"/>
    </location>
</feature>
<feature type="transmembrane region" description="Helical" evidence="9">
    <location>
        <begin position="479"/>
        <end position="512"/>
    </location>
</feature>
<feature type="transmembrane region" description="Helical" evidence="9">
    <location>
        <begin position="524"/>
        <end position="544"/>
    </location>
</feature>
<gene>
    <name evidence="11" type="primary">nad5</name>
</gene>
<feature type="transmembrane region" description="Helical" evidence="9">
    <location>
        <begin position="174"/>
        <end position="194"/>
    </location>
</feature>
<feature type="transmembrane region" description="Helical" evidence="9">
    <location>
        <begin position="200"/>
        <end position="220"/>
    </location>
</feature>
<feature type="transmembrane region" description="Helical" evidence="9">
    <location>
        <begin position="404"/>
        <end position="426"/>
    </location>
</feature>
<accession>A0A024HWE6</accession>
<feature type="transmembrane region" description="Helical" evidence="9">
    <location>
        <begin position="304"/>
        <end position="325"/>
    </location>
</feature>
<proteinExistence type="predicted"/>
<name>A0A024HWE6_BOTSH</name>
<dbReference type="Pfam" id="PF00361">
    <property type="entry name" value="Proton_antipo_M"/>
    <property type="match status" value="1"/>
</dbReference>
<protein>
    <recommendedName>
        <fullName evidence="2">NADH:ubiquinone reductase (H(+)-translocating)</fullName>
        <ecNumber evidence="2">7.1.1.2</ecNumber>
    </recommendedName>
    <alternativeName>
        <fullName evidence="7">NADH dehydrogenase subunit 5</fullName>
    </alternativeName>
</protein>
<dbReference type="EC" id="7.1.1.2" evidence="2"/>
<keyword evidence="11" id="KW-0496">Mitochondrion</keyword>
<feature type="transmembrane region" description="Helical" evidence="9">
    <location>
        <begin position="6"/>
        <end position="31"/>
    </location>
</feature>
<evidence type="ECO:0000313" key="11">
    <source>
        <dbReference type="EMBL" id="CDM98962.1"/>
    </source>
</evidence>
<feature type="transmembrane region" description="Helical" evidence="9">
    <location>
        <begin position="43"/>
        <end position="67"/>
    </location>
</feature>
<evidence type="ECO:0000259" key="10">
    <source>
        <dbReference type="Pfam" id="PF00361"/>
    </source>
</evidence>
<sequence>MLVSFFFLFFLSSFIILFFFLLCLQIFMWKLTSYKLLGNVFSIYKFVIIGMIIFFEIFFLSFVGFNLDFFLEFNLWFNYGFLLTFDVYSTIFFFFAMVVSWSIMQFGLDYMVDENGVGSFLLFLLIFLMLMFVLVFSGNFFILFVGWEGVGLMSFVLISWWGGRYEASSGSMQAVYYNRVGDAGLMLFLCYSLVWGNGLMILNDYMAGFLFVMFLLGVIAKSSQLMFHPWLPNAMEGPTPVSSLLHSSTMVMAGVYLLMRTLCYFEYASLVFYFGMLTCLLGGVIGMSHADFKKVVAYSTTSQLGFMMMILGAGWSWLCLLYMMIHAFFKAMIFMMSGVVIHMSGGIQDFRHMFSSLLINKMMYYFYFVGGIVMMGFPFLSAFWMKDMILEGLGGSYLGLLTWFFFFFCIMLTGLYSLRLFFGGFLQNLVVNCKVMMLKSFISFYPFLRLVLLSLFGGVMLFLYFGPFGHFLLSLMDKYFALLVLSLSGILMGLFMQLMKGLVGVIGGYGLFFNPMWHKMSSCVGYSIGYITSLFDFIFMEFMFFKGINYFWSLGSFLRFSLVIMFFSMVFFLL</sequence>
<evidence type="ECO:0000256" key="1">
    <source>
        <dbReference type="ARBA" id="ARBA00004141"/>
    </source>
</evidence>
<keyword evidence="4 9" id="KW-0812">Transmembrane</keyword>
<keyword evidence="3" id="KW-0813">Transport</keyword>
<evidence type="ECO:0000256" key="6">
    <source>
        <dbReference type="ARBA" id="ARBA00023136"/>
    </source>
</evidence>
<dbReference type="GO" id="GO:0015990">
    <property type="term" value="P:electron transport coupled proton transport"/>
    <property type="evidence" value="ECO:0007669"/>
    <property type="project" value="TreeGrafter"/>
</dbReference>
<evidence type="ECO:0000256" key="9">
    <source>
        <dbReference type="SAM" id="Phobius"/>
    </source>
</evidence>
<evidence type="ECO:0000256" key="5">
    <source>
        <dbReference type="ARBA" id="ARBA00022989"/>
    </source>
</evidence>
<comment type="subcellular location">
    <subcellularLocation>
        <location evidence="1">Membrane</location>
        <topology evidence="1">Multi-pass membrane protein</topology>
    </subcellularLocation>
</comment>
<feature type="transmembrane region" description="Helical" evidence="9">
    <location>
        <begin position="550"/>
        <end position="573"/>
    </location>
</feature>
<dbReference type="EMBL" id="HG931923">
    <property type="protein sequence ID" value="CDM98962.1"/>
    <property type="molecule type" value="Genomic_DNA"/>
</dbReference>
<dbReference type="GO" id="GO:0016020">
    <property type="term" value="C:membrane"/>
    <property type="evidence" value="ECO:0007669"/>
    <property type="project" value="UniProtKB-SubCell"/>
</dbReference>
<dbReference type="GO" id="GO:0003954">
    <property type="term" value="F:NADH dehydrogenase activity"/>
    <property type="evidence" value="ECO:0007669"/>
    <property type="project" value="TreeGrafter"/>
</dbReference>
<dbReference type="AlphaFoldDB" id="A0A024HWE6"/>
<keyword evidence="3" id="KW-0679">Respiratory chain</keyword>
<dbReference type="InterPro" id="IPR003945">
    <property type="entry name" value="NU5C-like"/>
</dbReference>
<organism evidence="11">
    <name type="scientific">Botryllus schlosseri</name>
    <name type="common">Golden star tunicate</name>
    <name type="synonym">Alcyonium schlosseri</name>
    <dbReference type="NCBI Taxonomy" id="30301"/>
    <lineage>
        <taxon>Eukaryota</taxon>
        <taxon>Metazoa</taxon>
        <taxon>Chordata</taxon>
        <taxon>Tunicata</taxon>
        <taxon>Ascidiacea</taxon>
        <taxon>Stolidobranchia</taxon>
        <taxon>Styelidae</taxon>
        <taxon>Botryllus</taxon>
    </lineage>
</organism>
<feature type="transmembrane region" description="Helical" evidence="9">
    <location>
        <begin position="241"/>
        <end position="259"/>
    </location>
</feature>
<feature type="transmembrane region" description="Helical" evidence="9">
    <location>
        <begin position="447"/>
        <end position="467"/>
    </location>
</feature>
<keyword evidence="3" id="KW-0249">Electron transport</keyword>
<feature type="transmembrane region" description="Helical" evidence="9">
    <location>
        <begin position="141"/>
        <end position="162"/>
    </location>
</feature>
<feature type="transmembrane region" description="Helical" evidence="9">
    <location>
        <begin position="362"/>
        <end position="384"/>
    </location>
</feature>
<reference evidence="11" key="1">
    <citation type="journal article" date="2014" name="Genome Biol. Evol.">
        <title>Ascidian mitogenomics: comparison of evolutionary rates in closely related taxa provides evidence of ongoing speciation events.</title>
        <authorList>
            <person name="Griggio F."/>
            <person name="Voskoboynik A."/>
            <person name="Iannelli F."/>
            <person name="Justy F."/>
            <person name="Tilak M.K."/>
            <person name="Turon X."/>
            <person name="Pesole G."/>
            <person name="Douzery E.J."/>
            <person name="Mastrototaro F."/>
            <person name="Gissi C."/>
        </authorList>
    </citation>
    <scope>NUCLEOTIDE SEQUENCE</scope>
    <source>
        <strain evidence="11">EA</strain>
    </source>
</reference>
<keyword evidence="5 9" id="KW-1133">Transmembrane helix</keyword>
<evidence type="ECO:0000256" key="7">
    <source>
        <dbReference type="ARBA" id="ARBA00031027"/>
    </source>
</evidence>
<dbReference type="PRINTS" id="PR01434">
    <property type="entry name" value="NADHDHGNASE5"/>
</dbReference>
<dbReference type="PANTHER" id="PTHR42829:SF2">
    <property type="entry name" value="NADH-UBIQUINONE OXIDOREDUCTASE CHAIN 5"/>
    <property type="match status" value="1"/>
</dbReference>
<feature type="transmembrane region" description="Helical" evidence="9">
    <location>
        <begin position="271"/>
        <end position="292"/>
    </location>
</feature>
<dbReference type="PANTHER" id="PTHR42829">
    <property type="entry name" value="NADH-UBIQUINONE OXIDOREDUCTASE CHAIN 5"/>
    <property type="match status" value="1"/>
</dbReference>